<dbReference type="STRING" id="330214.NIDE2015"/>
<gene>
    <name evidence="1" type="ORF">NIDE2015</name>
</gene>
<dbReference type="Proteomes" id="UP000001660">
    <property type="component" value="Chromosome"/>
</dbReference>
<reference evidence="1 2" key="1">
    <citation type="journal article" date="2010" name="Proc. Natl. Acad. Sci. U.S.A.">
        <title>A Nitrospira metagenome illuminates the physiology and evolution of globally important nitrite-oxidizing bacteria.</title>
        <authorList>
            <person name="Lucker S."/>
            <person name="Wagner M."/>
            <person name="Maixner F."/>
            <person name="Pelletier E."/>
            <person name="Koch H."/>
            <person name="Vacherie B."/>
            <person name="Rattei T."/>
            <person name="Sinninghe Damste J."/>
            <person name="Spieck E."/>
            <person name="Le Paslier D."/>
            <person name="Daims H."/>
        </authorList>
    </citation>
    <scope>NUCLEOTIDE SEQUENCE [LARGE SCALE GENOMIC DNA]</scope>
</reference>
<evidence type="ECO:0000313" key="2">
    <source>
        <dbReference type="Proteomes" id="UP000001660"/>
    </source>
</evidence>
<protein>
    <submittedName>
        <fullName evidence="1">Uncharacterized protein</fullName>
    </submittedName>
</protein>
<dbReference type="AlphaFoldDB" id="D8PES7"/>
<dbReference type="EMBL" id="FP929003">
    <property type="protein sequence ID" value="CBK41736.1"/>
    <property type="molecule type" value="Genomic_DNA"/>
</dbReference>
<dbReference type="HOGENOM" id="CLU_2913862_0_0_0"/>
<proteinExistence type="predicted"/>
<name>D8PES7_9BACT</name>
<keyword evidence="2" id="KW-1185">Reference proteome</keyword>
<sequence length="61" mass="6850">MFVLHFILVVLPRNNKECLAQEILSKNSLSGGNVVKHTFCLAVGTAYVLGKSRKHFFDTTR</sequence>
<evidence type="ECO:0000313" key="1">
    <source>
        <dbReference type="EMBL" id="CBK41736.1"/>
    </source>
</evidence>
<dbReference type="KEGG" id="nde:NIDE2015"/>
<accession>D8PES7</accession>
<organism evidence="1 2">
    <name type="scientific">Nitrospira defluvii</name>
    <dbReference type="NCBI Taxonomy" id="330214"/>
    <lineage>
        <taxon>Bacteria</taxon>
        <taxon>Pseudomonadati</taxon>
        <taxon>Nitrospirota</taxon>
        <taxon>Nitrospiria</taxon>
        <taxon>Nitrospirales</taxon>
        <taxon>Nitrospiraceae</taxon>
        <taxon>Nitrospira</taxon>
    </lineage>
</organism>